<sequence>MKNRYASLLLFVFLCGLHTVVAQNYPADFAQVLVTNGISNPTALAFAPDGRIFVAEQGGKLRVIKNNTLLAAAFVSLTVNSSGERGLIGVVLDPDFATNQYIYLYHTVPGTDIHNRITRYTANGDVALDGSASIVIDLDPLSSATNHNGGAMQFGKDGKLYVAIGENADGDQAQDLDTYHGKLLRINKDGSVPTGNPFPTGSEQRKRVWAYGLRNPFTFSVHPTTGRILVNDVGQGTWEEINDATEGGKNFGWPKAEGMSNNAAYTNPIYAYQHGAGDGSGCAITGGTFFSPANTNYPSSYVGQYFFQDLCNDWINSITLEGTVTRSSFATAISGDGVSITTGNDGNLYYLTRSGSSLYKIVYNNTTAPFITTQPVGATRAEGQSITFSVKALGSTPFTYQWQKNGVDIASAKSATLTLNNLTAANSGQYRVVVTNAAGHATSDEAKLTVIANALPVATITVPVEGTTYVAGTSIDFAGTAKDAEDGTLPASAFSWAINFHHDVHKHDQPAITGVNHGTFQIPNQGETSDNVWYRIILTVTDSKGLKGKDSVDVKPRKTTLSFKTSPPGLQITLDGQPLTTPASVVSVEGLLRTLGVPSPQTLENAHYTFESWSNSGTQTQTLATPTNDIDLTAQFSVVVATEHSAQATTDINVYPNPSSSGFVNVCLPTSAAQRVTIRLTDVLSRDVTSFEQTTGEDGCTVFSYGKLKRGVYTLHIDRPGKTVSQKLVVTD</sequence>
<name>A0ABS1KRI5_9BACT</name>
<feature type="chain" id="PRO_5046187948" evidence="1">
    <location>
        <begin position="23"/>
        <end position="732"/>
    </location>
</feature>
<evidence type="ECO:0000313" key="3">
    <source>
        <dbReference type="EMBL" id="MBL0742066.1"/>
    </source>
</evidence>
<proteinExistence type="predicted"/>
<reference evidence="3 4" key="1">
    <citation type="submission" date="2021-01" db="EMBL/GenBank/DDBJ databases">
        <title>Chryseolinea sp. Jin1 Genome sequencing and assembly.</title>
        <authorList>
            <person name="Kim I."/>
        </authorList>
    </citation>
    <scope>NUCLEOTIDE SEQUENCE [LARGE SCALE GENOMIC DNA]</scope>
    <source>
        <strain evidence="3 4">Jin1</strain>
    </source>
</reference>
<dbReference type="PROSITE" id="PS50835">
    <property type="entry name" value="IG_LIKE"/>
    <property type="match status" value="1"/>
</dbReference>
<dbReference type="InterPro" id="IPR003599">
    <property type="entry name" value="Ig_sub"/>
</dbReference>
<feature type="domain" description="Ig-like" evidence="2">
    <location>
        <begin position="369"/>
        <end position="449"/>
    </location>
</feature>
<evidence type="ECO:0000313" key="4">
    <source>
        <dbReference type="Proteomes" id="UP000613030"/>
    </source>
</evidence>
<dbReference type="InterPro" id="IPR012938">
    <property type="entry name" value="Glc/Sorbosone_DH"/>
</dbReference>
<evidence type="ECO:0000256" key="1">
    <source>
        <dbReference type="SAM" id="SignalP"/>
    </source>
</evidence>
<accession>A0ABS1KRI5</accession>
<gene>
    <name evidence="3" type="ORF">JI741_12625</name>
</gene>
<dbReference type="InterPro" id="IPR011041">
    <property type="entry name" value="Quinoprot_gluc/sorb_DH_b-prop"/>
</dbReference>
<dbReference type="PANTHER" id="PTHR19328:SF13">
    <property type="entry name" value="HIPL1 PROTEIN"/>
    <property type="match status" value="1"/>
</dbReference>
<dbReference type="InterPro" id="IPR013783">
    <property type="entry name" value="Ig-like_fold"/>
</dbReference>
<dbReference type="RefSeq" id="WP_202009845.1">
    <property type="nucleotide sequence ID" value="NZ_JAERRB010000003.1"/>
</dbReference>
<organism evidence="3 4">
    <name type="scientific">Chryseolinea lacunae</name>
    <dbReference type="NCBI Taxonomy" id="2801331"/>
    <lineage>
        <taxon>Bacteria</taxon>
        <taxon>Pseudomonadati</taxon>
        <taxon>Bacteroidota</taxon>
        <taxon>Cytophagia</taxon>
        <taxon>Cytophagales</taxon>
        <taxon>Fulvivirgaceae</taxon>
        <taxon>Chryseolinea</taxon>
    </lineage>
</organism>
<dbReference type="SMART" id="SM00409">
    <property type="entry name" value="IG"/>
    <property type="match status" value="1"/>
</dbReference>
<keyword evidence="4" id="KW-1185">Reference proteome</keyword>
<protein>
    <submittedName>
        <fullName evidence="3">PQQ-dependent sugar dehydrogenase</fullName>
    </submittedName>
</protein>
<dbReference type="Pfam" id="PF07679">
    <property type="entry name" value="I-set"/>
    <property type="match status" value="1"/>
</dbReference>
<feature type="signal peptide" evidence="1">
    <location>
        <begin position="1"/>
        <end position="22"/>
    </location>
</feature>
<evidence type="ECO:0000259" key="2">
    <source>
        <dbReference type="PROSITE" id="PS50835"/>
    </source>
</evidence>
<dbReference type="SUPFAM" id="SSF50952">
    <property type="entry name" value="Soluble quinoprotein glucose dehydrogenase"/>
    <property type="match status" value="1"/>
</dbReference>
<dbReference type="InterPro" id="IPR013098">
    <property type="entry name" value="Ig_I-set"/>
</dbReference>
<dbReference type="Gene3D" id="2.60.40.10">
    <property type="entry name" value="Immunoglobulins"/>
    <property type="match status" value="1"/>
</dbReference>
<dbReference type="InterPro" id="IPR011042">
    <property type="entry name" value="6-blade_b-propeller_TolB-like"/>
</dbReference>
<dbReference type="Gene3D" id="2.120.10.30">
    <property type="entry name" value="TolB, C-terminal domain"/>
    <property type="match status" value="1"/>
</dbReference>
<dbReference type="NCBIfam" id="TIGR04183">
    <property type="entry name" value="Por_Secre_tail"/>
    <property type="match status" value="1"/>
</dbReference>
<dbReference type="InterPro" id="IPR036179">
    <property type="entry name" value="Ig-like_dom_sf"/>
</dbReference>
<dbReference type="InterPro" id="IPR026444">
    <property type="entry name" value="Secre_tail"/>
</dbReference>
<dbReference type="CDD" id="cd00096">
    <property type="entry name" value="Ig"/>
    <property type="match status" value="1"/>
</dbReference>
<dbReference type="Pfam" id="PF18962">
    <property type="entry name" value="Por_Secre_tail"/>
    <property type="match status" value="1"/>
</dbReference>
<dbReference type="SUPFAM" id="SSF48726">
    <property type="entry name" value="Immunoglobulin"/>
    <property type="match status" value="1"/>
</dbReference>
<dbReference type="InterPro" id="IPR007110">
    <property type="entry name" value="Ig-like_dom"/>
</dbReference>
<dbReference type="Pfam" id="PF07995">
    <property type="entry name" value="GSDH"/>
    <property type="match status" value="1"/>
</dbReference>
<keyword evidence="1" id="KW-0732">Signal</keyword>
<dbReference type="EMBL" id="JAERRB010000003">
    <property type="protein sequence ID" value="MBL0742066.1"/>
    <property type="molecule type" value="Genomic_DNA"/>
</dbReference>
<dbReference type="Proteomes" id="UP000613030">
    <property type="component" value="Unassembled WGS sequence"/>
</dbReference>
<dbReference type="PANTHER" id="PTHR19328">
    <property type="entry name" value="HEDGEHOG-INTERACTING PROTEIN"/>
    <property type="match status" value="1"/>
</dbReference>
<comment type="caution">
    <text evidence="3">The sequence shown here is derived from an EMBL/GenBank/DDBJ whole genome shotgun (WGS) entry which is preliminary data.</text>
</comment>